<dbReference type="Proteomes" id="UP000722485">
    <property type="component" value="Unassembled WGS sequence"/>
</dbReference>
<feature type="compositionally biased region" description="Low complexity" evidence="5">
    <location>
        <begin position="1155"/>
        <end position="1164"/>
    </location>
</feature>
<dbReference type="SMART" id="SM00558">
    <property type="entry name" value="JmjC"/>
    <property type="match status" value="1"/>
</dbReference>
<keyword evidence="4" id="KW-0539">Nucleus</keyword>
<evidence type="ECO:0000256" key="3">
    <source>
        <dbReference type="ARBA" id="ARBA00023163"/>
    </source>
</evidence>
<dbReference type="GO" id="GO:0005634">
    <property type="term" value="C:nucleus"/>
    <property type="evidence" value="ECO:0007669"/>
    <property type="project" value="UniProtKB-SubCell"/>
</dbReference>
<organism evidence="7 8">
    <name type="scientific">Cylindrodendrum hubeiense</name>
    <dbReference type="NCBI Taxonomy" id="595255"/>
    <lineage>
        <taxon>Eukaryota</taxon>
        <taxon>Fungi</taxon>
        <taxon>Dikarya</taxon>
        <taxon>Ascomycota</taxon>
        <taxon>Pezizomycotina</taxon>
        <taxon>Sordariomycetes</taxon>
        <taxon>Hypocreomycetidae</taxon>
        <taxon>Hypocreales</taxon>
        <taxon>Nectriaceae</taxon>
        <taxon>Cylindrodendrum</taxon>
    </lineage>
</organism>
<feature type="compositionally biased region" description="Acidic residues" evidence="5">
    <location>
        <begin position="915"/>
        <end position="931"/>
    </location>
</feature>
<dbReference type="EMBL" id="JAANBB010000109">
    <property type="protein sequence ID" value="KAF7549981.1"/>
    <property type="molecule type" value="Genomic_DNA"/>
</dbReference>
<feature type="region of interest" description="Disordered" evidence="5">
    <location>
        <begin position="548"/>
        <end position="574"/>
    </location>
</feature>
<dbReference type="InterPro" id="IPR018866">
    <property type="entry name" value="Znf-4CXXC_R1"/>
</dbReference>
<keyword evidence="2" id="KW-0805">Transcription regulation</keyword>
<accession>A0A9P5HD35</accession>
<feature type="compositionally biased region" description="Basic and acidic residues" evidence="5">
    <location>
        <begin position="1276"/>
        <end position="1286"/>
    </location>
</feature>
<evidence type="ECO:0000256" key="4">
    <source>
        <dbReference type="ARBA" id="ARBA00023242"/>
    </source>
</evidence>
<feature type="compositionally biased region" description="Low complexity" evidence="5">
    <location>
        <begin position="997"/>
        <end position="1010"/>
    </location>
</feature>
<gene>
    <name evidence="7" type="ORF">G7Z17_g6030</name>
</gene>
<comment type="subcellular location">
    <subcellularLocation>
        <location evidence="1">Nucleus</location>
    </subcellularLocation>
</comment>
<feature type="compositionally biased region" description="Basic and acidic residues" evidence="5">
    <location>
        <begin position="1105"/>
        <end position="1119"/>
    </location>
</feature>
<keyword evidence="8" id="KW-1185">Reference proteome</keyword>
<dbReference type="Pfam" id="PF10497">
    <property type="entry name" value="zf-4CXXC_R1"/>
    <property type="match status" value="1"/>
</dbReference>
<dbReference type="SMART" id="SM00384">
    <property type="entry name" value="AT_hook"/>
    <property type="match status" value="3"/>
</dbReference>
<feature type="domain" description="JmjC" evidence="6">
    <location>
        <begin position="174"/>
        <end position="340"/>
    </location>
</feature>
<feature type="compositionally biased region" description="Basic and acidic residues" evidence="5">
    <location>
        <begin position="548"/>
        <end position="557"/>
    </location>
</feature>
<feature type="compositionally biased region" description="Polar residues" evidence="5">
    <location>
        <begin position="1256"/>
        <end position="1270"/>
    </location>
</feature>
<feature type="compositionally biased region" description="Basic and acidic residues" evidence="5">
    <location>
        <begin position="1020"/>
        <end position="1031"/>
    </location>
</feature>
<evidence type="ECO:0000313" key="7">
    <source>
        <dbReference type="EMBL" id="KAF7549981.1"/>
    </source>
</evidence>
<dbReference type="InterPro" id="IPR003347">
    <property type="entry name" value="JmjC_dom"/>
</dbReference>
<reference evidence="7" key="1">
    <citation type="submission" date="2020-03" db="EMBL/GenBank/DDBJ databases">
        <title>Draft Genome Sequence of Cylindrodendrum hubeiense.</title>
        <authorList>
            <person name="Buettner E."/>
            <person name="Kellner H."/>
        </authorList>
    </citation>
    <scope>NUCLEOTIDE SEQUENCE</scope>
    <source>
        <strain evidence="7">IHI 201604</strain>
    </source>
</reference>
<evidence type="ECO:0000256" key="1">
    <source>
        <dbReference type="ARBA" id="ARBA00004123"/>
    </source>
</evidence>
<dbReference type="OrthoDB" id="298344at2759"/>
<dbReference type="GO" id="GO:0003677">
    <property type="term" value="F:DNA binding"/>
    <property type="evidence" value="ECO:0007669"/>
    <property type="project" value="InterPro"/>
</dbReference>
<keyword evidence="3" id="KW-0804">Transcription</keyword>
<name>A0A9P5HD35_9HYPO</name>
<comment type="caution">
    <text evidence="7">The sequence shown here is derived from an EMBL/GenBank/DDBJ whole genome shotgun (WGS) entry which is preliminary data.</text>
</comment>
<dbReference type="PROSITE" id="PS51184">
    <property type="entry name" value="JMJC"/>
    <property type="match status" value="1"/>
</dbReference>
<feature type="compositionally biased region" description="Basic residues" evidence="5">
    <location>
        <begin position="1223"/>
        <end position="1236"/>
    </location>
</feature>
<protein>
    <recommendedName>
        <fullName evidence="6">JmjC domain-containing protein</fullName>
    </recommendedName>
</protein>
<evidence type="ECO:0000259" key="6">
    <source>
        <dbReference type="PROSITE" id="PS51184"/>
    </source>
</evidence>
<feature type="compositionally biased region" description="Acidic residues" evidence="5">
    <location>
        <begin position="967"/>
        <end position="979"/>
    </location>
</feature>
<dbReference type="Pfam" id="PF02373">
    <property type="entry name" value="JmjC"/>
    <property type="match status" value="1"/>
</dbReference>
<dbReference type="InterPro" id="IPR017956">
    <property type="entry name" value="AT_hook_DNA-bd_motif"/>
</dbReference>
<evidence type="ECO:0000256" key="2">
    <source>
        <dbReference type="ARBA" id="ARBA00023015"/>
    </source>
</evidence>
<dbReference type="SUPFAM" id="SSF51197">
    <property type="entry name" value="Clavaminate synthase-like"/>
    <property type="match status" value="1"/>
</dbReference>
<feature type="compositionally biased region" description="Basic and acidic residues" evidence="5">
    <location>
        <begin position="691"/>
        <end position="710"/>
    </location>
</feature>
<feature type="region of interest" description="Disordered" evidence="5">
    <location>
        <begin position="691"/>
        <end position="741"/>
    </location>
</feature>
<feature type="compositionally biased region" description="Basic and acidic residues" evidence="5">
    <location>
        <begin position="932"/>
        <end position="944"/>
    </location>
</feature>
<feature type="compositionally biased region" description="Low complexity" evidence="5">
    <location>
        <begin position="1041"/>
        <end position="1061"/>
    </location>
</feature>
<dbReference type="Gene3D" id="2.60.120.650">
    <property type="entry name" value="Cupin"/>
    <property type="match status" value="1"/>
</dbReference>
<evidence type="ECO:0000313" key="8">
    <source>
        <dbReference type="Proteomes" id="UP000722485"/>
    </source>
</evidence>
<proteinExistence type="predicted"/>
<dbReference type="PRINTS" id="PR00929">
    <property type="entry name" value="ATHOOK"/>
</dbReference>
<evidence type="ECO:0000256" key="5">
    <source>
        <dbReference type="SAM" id="MobiDB-lite"/>
    </source>
</evidence>
<sequence length="1361" mass="152309">MPTSLHPQAKFDPIPPDLDLAGLVDRTPNFKWVQRVSRAQIRSLGQQEFEKLVLIHVIAGGKPLVIDGWDAVLPKWLFEASWLEKTYDKKQESVRDITGANDIPMTTGHYLRSMKQLTDQWTPINFRDERRQRLYLKDIDCPPEWHDALQKAIHPNLFYLNENASEHGGAKTQEDDVFREEATAAPAGDLMSSLPNDMRAQNLMCYIGHEGTYTPAHREMCASLGQNIMVDASGDQNGEKPGSSIWFMTESKDREVVREYFLSMLGHDIEIEKHFAQVNAWKKAPFDVYVVEQKAGDFILVPPLAAHQVWNRGTRTVKVAWNRTTAETLEMALHEALPKARLVCRDEQYKNKAIVYFTLEKYYRQLQEMEENAEMAQMSFLGIGQEIMRNSPRAKQLAGDFKKLFSLFTEILLDEMFGHKEKDVELIPFDSCITCSYCRSNIFNRFLTCKHCARTLIDGDEDAYDVCMECYAMGRSCACMSGLQWCEQWSWSELVDNYEAWRSMIILNDGFVDFDSSPQPLEVARLRAGKKAVAQICQEALRRRPWKDITKQERENTPSESEPEGEDKPKKRKRKKKRGELRRCHVCCHKDYSYRVHSCTNPGCTESYCYGVLYRAFDMMPQKVLEDEQWQCPKCLGICNCAYCRRTGHTDPYTPKNTLLGHDTRPIADDRSVEALVDFRVHNLSWLKAAGEESRSNDSKRMKALREQADNAKAQDITEQVEAERTMQHQPEAQDESADSLHSPAMDGYGDQSHVLGLGDPPIVEASVEGPFQPYSEGVPGSMGDSLANGDMSQMENLDTSMYPDPSLISRQRIGMGYYEQDDTPDKILFDPFQAPSEEAMRLPESDVPEFVKKSIRAAKRKAKRANEDPDFVVGKSHQKRPRLTVEPDFLDSMDPALFGGNPTAPEAVMHDPIQDDQDESVIEEEKDEEVVEKSPEKPTEKKATVLWFDANEPELRHAKPRASYVELEDVESDESEEEGSLRRVGSPPLESMDNGRTAVDLAADAVRALFGGAGNEEESTQKRSPAEPKIPKRRGRPPKKASSAASSPTKSSTSQGSPTSNGSAKRPRGRPRRSNLAQVTAADEVAQNDEDENGNAVGSGQAEIEVHNSDEEHEKAVEELEAQLSKDLAADVAGARTESTQGPRRRGRPRKSGVTTISAATAAADDESDNSEVAVPTLKDSRASRNARRAKQSEAATPEPAIAKSTSSGSTQLLSMAERMALRGKKFKMGKRKPQRTSDTIMVALPGSPSRPAGEQSTRGGRGTSASANHRSRGTTREAHPLREREDMLANQQSFDSLNRTQRRKVKSTVQTRTLAVVMTFLPEAVLPLRGRLAEDEDKYADGAVAGGEGGHVVEGGSFR</sequence>
<feature type="region of interest" description="Disordered" evidence="5">
    <location>
        <begin position="902"/>
        <end position="1286"/>
    </location>
</feature>
<feature type="compositionally biased region" description="Polar residues" evidence="5">
    <location>
        <begin position="1205"/>
        <end position="1215"/>
    </location>
</feature>